<proteinExistence type="predicted"/>
<evidence type="ECO:0000259" key="3">
    <source>
        <dbReference type="PROSITE" id="PS51186"/>
    </source>
</evidence>
<dbReference type="RefSeq" id="WP_307230014.1">
    <property type="nucleotide sequence ID" value="NZ_JAUSVF010000001.1"/>
</dbReference>
<keyword evidence="2" id="KW-0012">Acyltransferase</keyword>
<dbReference type="SUPFAM" id="SSF55729">
    <property type="entry name" value="Acyl-CoA N-acyltransferases (Nat)"/>
    <property type="match status" value="1"/>
</dbReference>
<evidence type="ECO:0000256" key="2">
    <source>
        <dbReference type="ARBA" id="ARBA00023315"/>
    </source>
</evidence>
<sequence length="157" mass="17171">MDAITTSLTIRHARRSDLPALVELFADDALGGHGDTTDPAALVDYVAAFERIQASPNDTLYVAEIGNIVVGTFQMTVLTALPGRGSSSLLVEAVQTRSDRRGQGIGEAMLRYAMEHARSQGFSKVQLTSNSARTDAHRFYRRLGFEASHFGFKLRLK</sequence>
<comment type="caution">
    <text evidence="4">The sequence shown here is derived from an EMBL/GenBank/DDBJ whole genome shotgun (WGS) entry which is preliminary data.</text>
</comment>
<accession>A0ABU0BQ08</accession>
<gene>
    <name evidence="4" type="ORF">QO002_002476</name>
</gene>
<keyword evidence="5" id="KW-1185">Reference proteome</keyword>
<dbReference type="InterPro" id="IPR050832">
    <property type="entry name" value="Bact_Acetyltransf"/>
</dbReference>
<dbReference type="EMBL" id="JAUSVF010000001">
    <property type="protein sequence ID" value="MDQ0320338.1"/>
    <property type="molecule type" value="Genomic_DNA"/>
</dbReference>
<dbReference type="InterPro" id="IPR016181">
    <property type="entry name" value="Acyl_CoA_acyltransferase"/>
</dbReference>
<evidence type="ECO:0000313" key="4">
    <source>
        <dbReference type="EMBL" id="MDQ0320338.1"/>
    </source>
</evidence>
<evidence type="ECO:0000313" key="5">
    <source>
        <dbReference type="Proteomes" id="UP001230207"/>
    </source>
</evidence>
<keyword evidence="1" id="KW-0808">Transferase</keyword>
<organism evidence="4 5">
    <name type="scientific">Pararhizobium capsulatum DSM 1112</name>
    <dbReference type="NCBI Taxonomy" id="1121113"/>
    <lineage>
        <taxon>Bacteria</taxon>
        <taxon>Pseudomonadati</taxon>
        <taxon>Pseudomonadota</taxon>
        <taxon>Alphaproteobacteria</taxon>
        <taxon>Hyphomicrobiales</taxon>
        <taxon>Rhizobiaceae</taxon>
        <taxon>Rhizobium/Agrobacterium group</taxon>
        <taxon>Pararhizobium</taxon>
    </lineage>
</organism>
<feature type="domain" description="N-acetyltransferase" evidence="3">
    <location>
        <begin position="8"/>
        <end position="157"/>
    </location>
</feature>
<dbReference type="PROSITE" id="PS51186">
    <property type="entry name" value="GNAT"/>
    <property type="match status" value="1"/>
</dbReference>
<dbReference type="Pfam" id="PF00583">
    <property type="entry name" value="Acetyltransf_1"/>
    <property type="match status" value="1"/>
</dbReference>
<dbReference type="PANTHER" id="PTHR43877">
    <property type="entry name" value="AMINOALKYLPHOSPHONATE N-ACETYLTRANSFERASE-RELATED-RELATED"/>
    <property type="match status" value="1"/>
</dbReference>
<reference evidence="4 5" key="1">
    <citation type="submission" date="2023-07" db="EMBL/GenBank/DDBJ databases">
        <title>Genomic Encyclopedia of Type Strains, Phase IV (KMG-IV): sequencing the most valuable type-strain genomes for metagenomic binning, comparative biology and taxonomic classification.</title>
        <authorList>
            <person name="Goeker M."/>
        </authorList>
    </citation>
    <scope>NUCLEOTIDE SEQUENCE [LARGE SCALE GENOMIC DNA]</scope>
    <source>
        <strain evidence="4 5">DSM 1112</strain>
    </source>
</reference>
<dbReference type="Gene3D" id="3.40.630.30">
    <property type="match status" value="1"/>
</dbReference>
<dbReference type="CDD" id="cd04301">
    <property type="entry name" value="NAT_SF"/>
    <property type="match status" value="1"/>
</dbReference>
<evidence type="ECO:0000256" key="1">
    <source>
        <dbReference type="ARBA" id="ARBA00022679"/>
    </source>
</evidence>
<dbReference type="InterPro" id="IPR000182">
    <property type="entry name" value="GNAT_dom"/>
</dbReference>
<protein>
    <submittedName>
        <fullName evidence="4">GNAT superfamily N-acetyltransferase</fullName>
    </submittedName>
</protein>
<dbReference type="Proteomes" id="UP001230207">
    <property type="component" value="Unassembled WGS sequence"/>
</dbReference>
<name>A0ABU0BQ08_9HYPH</name>